<feature type="transmembrane region" description="Helical" evidence="11">
    <location>
        <begin position="41"/>
        <end position="71"/>
    </location>
</feature>
<dbReference type="GO" id="GO:0005524">
    <property type="term" value="F:ATP binding"/>
    <property type="evidence" value="ECO:0007669"/>
    <property type="project" value="UniProtKB-KW"/>
</dbReference>
<comment type="catalytic activity">
    <reaction evidence="9">
        <text>itraconazole(in) + ATP + H2O = itraconazole(out) + ADP + phosphate + H(+)</text>
        <dbReference type="Rhea" id="RHEA:33503"/>
        <dbReference type="ChEBI" id="CHEBI:6076"/>
        <dbReference type="ChEBI" id="CHEBI:15377"/>
        <dbReference type="ChEBI" id="CHEBI:15378"/>
        <dbReference type="ChEBI" id="CHEBI:30616"/>
        <dbReference type="ChEBI" id="CHEBI:43474"/>
        <dbReference type="ChEBI" id="CHEBI:456216"/>
    </reaction>
    <physiologicalReaction direction="left-to-right" evidence="9">
        <dbReference type="Rhea" id="RHEA:33504"/>
    </physiologicalReaction>
</comment>
<dbReference type="PANTHER" id="PTHR43394">
    <property type="entry name" value="ATP-DEPENDENT PERMEASE MDL1, MITOCHONDRIAL"/>
    <property type="match status" value="1"/>
</dbReference>
<keyword evidence="4 11" id="KW-0812">Transmembrane</keyword>
<feature type="region of interest" description="Disordered" evidence="10">
    <location>
        <begin position="628"/>
        <end position="697"/>
    </location>
</feature>
<dbReference type="GO" id="GO:0016887">
    <property type="term" value="F:ATP hydrolysis activity"/>
    <property type="evidence" value="ECO:0007669"/>
    <property type="project" value="InterPro"/>
</dbReference>
<dbReference type="GO" id="GO:0015421">
    <property type="term" value="F:ABC-type oligopeptide transporter activity"/>
    <property type="evidence" value="ECO:0007669"/>
    <property type="project" value="TreeGrafter"/>
</dbReference>
<evidence type="ECO:0008006" key="16">
    <source>
        <dbReference type="Google" id="ProtNLM"/>
    </source>
</evidence>
<accession>A0A059J0P2</accession>
<feature type="compositionally biased region" description="Basic and acidic residues" evidence="10">
    <location>
        <begin position="655"/>
        <end position="676"/>
    </location>
</feature>
<evidence type="ECO:0000256" key="11">
    <source>
        <dbReference type="SAM" id="Phobius"/>
    </source>
</evidence>
<feature type="transmembrane region" description="Helical" evidence="11">
    <location>
        <begin position="276"/>
        <end position="296"/>
    </location>
</feature>
<dbReference type="Gene3D" id="3.40.50.300">
    <property type="entry name" value="P-loop containing nucleotide triphosphate hydrolases"/>
    <property type="match status" value="1"/>
</dbReference>
<keyword evidence="3" id="KW-0813">Transport</keyword>
<evidence type="ECO:0000313" key="14">
    <source>
        <dbReference type="EMBL" id="KDB21344.1"/>
    </source>
</evidence>
<dbReference type="PROSITE" id="PS50929">
    <property type="entry name" value="ABC_TM1F"/>
    <property type="match status" value="1"/>
</dbReference>
<keyword evidence="15" id="KW-1185">Reference proteome</keyword>
<organism evidence="14 15">
    <name type="scientific">Trichophyton interdigitale (strain MR816)</name>
    <dbReference type="NCBI Taxonomy" id="1215338"/>
    <lineage>
        <taxon>Eukaryota</taxon>
        <taxon>Fungi</taxon>
        <taxon>Dikarya</taxon>
        <taxon>Ascomycota</taxon>
        <taxon>Pezizomycotina</taxon>
        <taxon>Eurotiomycetes</taxon>
        <taxon>Eurotiomycetidae</taxon>
        <taxon>Onygenales</taxon>
        <taxon>Arthrodermataceae</taxon>
        <taxon>Trichophyton</taxon>
    </lineage>
</organism>
<reference evidence="14 15" key="1">
    <citation type="submission" date="2014-02" db="EMBL/GenBank/DDBJ databases">
        <title>The Genome Sequence of Trichophyton interdigitale MR816.</title>
        <authorList>
            <consortium name="The Broad Institute Genomics Platform"/>
            <person name="Cuomo C.A."/>
            <person name="White T.C."/>
            <person name="Graser Y."/>
            <person name="Martinez-Rossi N."/>
            <person name="Heitman J."/>
            <person name="Young S.K."/>
            <person name="Zeng Q."/>
            <person name="Gargeya S."/>
            <person name="Abouelleil A."/>
            <person name="Alvarado L."/>
            <person name="Chapman S.B."/>
            <person name="Gainer-Dewar J."/>
            <person name="Goldberg J."/>
            <person name="Griggs A."/>
            <person name="Gujja S."/>
            <person name="Hansen M."/>
            <person name="Howarth C."/>
            <person name="Imamovic A."/>
            <person name="Larimer J."/>
            <person name="Martinez D."/>
            <person name="Murphy C."/>
            <person name="Pearson M.D."/>
            <person name="Persinoti G."/>
            <person name="Poon T."/>
            <person name="Priest M."/>
            <person name="Roberts A.D."/>
            <person name="Saif S."/>
            <person name="Shea T.D."/>
            <person name="Sykes S.N."/>
            <person name="Wortman J."/>
            <person name="Nusbaum C."/>
            <person name="Birren B."/>
        </authorList>
    </citation>
    <scope>NUCLEOTIDE SEQUENCE [LARGE SCALE GENOMIC DNA]</scope>
    <source>
        <strain evidence="14 15">MR816</strain>
    </source>
</reference>
<feature type="transmembrane region" description="Helical" evidence="11">
    <location>
        <begin position="316"/>
        <end position="337"/>
    </location>
</feature>
<feature type="compositionally biased region" description="Basic and acidic residues" evidence="10">
    <location>
        <begin position="630"/>
        <end position="648"/>
    </location>
</feature>
<keyword evidence="5" id="KW-0547">Nucleotide-binding</keyword>
<keyword evidence="7 11" id="KW-1133">Transmembrane helix</keyword>
<dbReference type="GO" id="GO:0005743">
    <property type="term" value="C:mitochondrial inner membrane"/>
    <property type="evidence" value="ECO:0007669"/>
    <property type="project" value="TreeGrafter"/>
</dbReference>
<evidence type="ECO:0000256" key="1">
    <source>
        <dbReference type="ARBA" id="ARBA00004141"/>
    </source>
</evidence>
<evidence type="ECO:0000313" key="15">
    <source>
        <dbReference type="Proteomes" id="UP000024533"/>
    </source>
</evidence>
<evidence type="ECO:0000259" key="12">
    <source>
        <dbReference type="PROSITE" id="PS50893"/>
    </source>
</evidence>
<dbReference type="OrthoDB" id="6500128at2759"/>
<dbReference type="SUPFAM" id="SSF52540">
    <property type="entry name" value="P-loop containing nucleoside triphosphate hydrolases"/>
    <property type="match status" value="1"/>
</dbReference>
<dbReference type="InterPro" id="IPR003593">
    <property type="entry name" value="AAA+_ATPase"/>
</dbReference>
<feature type="domain" description="ABC transmembrane type-1" evidence="13">
    <location>
        <begin position="44"/>
        <end position="345"/>
    </location>
</feature>
<dbReference type="Gene3D" id="1.20.1560.10">
    <property type="entry name" value="ABC transporter type 1, transmembrane domain"/>
    <property type="match status" value="1"/>
</dbReference>
<evidence type="ECO:0000256" key="2">
    <source>
        <dbReference type="ARBA" id="ARBA00007577"/>
    </source>
</evidence>
<evidence type="ECO:0000256" key="6">
    <source>
        <dbReference type="ARBA" id="ARBA00022840"/>
    </source>
</evidence>
<proteinExistence type="inferred from homology"/>
<evidence type="ECO:0000256" key="9">
    <source>
        <dbReference type="ARBA" id="ARBA00051750"/>
    </source>
</evidence>
<dbReference type="InterPro" id="IPR039421">
    <property type="entry name" value="Type_1_exporter"/>
</dbReference>
<protein>
    <recommendedName>
        <fullName evidence="16">ABC transporter</fullName>
    </recommendedName>
</protein>
<evidence type="ECO:0000256" key="5">
    <source>
        <dbReference type="ARBA" id="ARBA00022741"/>
    </source>
</evidence>
<comment type="similarity">
    <text evidence="2">Belongs to the ABC transporter superfamily. ABCB family. Multidrug resistance exporter (TC 3.A.1.201) subfamily.</text>
</comment>
<dbReference type="PROSITE" id="PS50893">
    <property type="entry name" value="ABC_TRANSPORTER_2"/>
    <property type="match status" value="1"/>
</dbReference>
<dbReference type="FunFam" id="3.40.50.300:FF:000251">
    <property type="entry name" value="ABC transporter B family member 19"/>
    <property type="match status" value="1"/>
</dbReference>
<dbReference type="STRING" id="1215338.A0A059J0P2"/>
<evidence type="ECO:0000256" key="7">
    <source>
        <dbReference type="ARBA" id="ARBA00022989"/>
    </source>
</evidence>
<dbReference type="AlphaFoldDB" id="A0A059J0P2"/>
<dbReference type="InterPro" id="IPR036640">
    <property type="entry name" value="ABC1_TM_sf"/>
</dbReference>
<feature type="transmembrane region" description="Helical" evidence="11">
    <location>
        <begin position="167"/>
        <end position="186"/>
    </location>
</feature>
<dbReference type="InterPro" id="IPR017871">
    <property type="entry name" value="ABC_transporter-like_CS"/>
</dbReference>
<dbReference type="PROSITE" id="PS00211">
    <property type="entry name" value="ABC_TRANSPORTER_1"/>
    <property type="match status" value="1"/>
</dbReference>
<sequence>MRIRSSICQSTRSSSSRDNWIFPLPMHYMALYRYATRNDKIVLVLAAVAVIIGGALMPVMTVLFGGLAGTFRNFLLGDISDSEFTSELASFTLYFLYLAIGEFAMVYVATIGFVYAGEHITAKIRERFLAAILRQNIAFFDELGAGEITTRITADTNLIQEGISEKVGLTLTAIATFVAALVISFIRYWKLALIMCSTVVAIVVTSGFVETLVAKLNKTYLGHFAEGGTVVEEVISSIRNPVAFNTQEKLARRYDGYLVEAEKSGFKLKSATSSMLGFLFLVLTNCLSIGTSTSIMDWLFGWAPASWWMGLRSVGLAQILTIQMAIMMGAFALGNIIPNVQAITTAVAAANKIYATIDRVSPLDPLLTEGLKLEKLQGDVELKNIRHIYPSRPDVVVMDDVSLIFPAGKSTALVGASGSGKSTIVGLIERFYNPVGGSLYIDGHDIKDLNLRWLRQQISLVSQEPALFATTILGNIKHGLIGTPHEHVSEKAITELVERAARIANAHDFISSLPERYDTNIGERGLLLSGGQKQRIAIARAIVSDPNILLLNEATSALDTKSEGVLQAALDKAAQGRTTVIIAHRLSTIKNADNIVVMSHGRVVEQGTHDELIQKKAAYYKLVEAQRTATKQESRNQDNDHILPKIDYDLPQTEYAEKRDSIGKLNEGEEPHDLTADKAQSGISRTALAKKGARARR</sequence>
<dbReference type="Proteomes" id="UP000024533">
    <property type="component" value="Unassembled WGS sequence"/>
</dbReference>
<dbReference type="Pfam" id="PF00005">
    <property type="entry name" value="ABC_tran"/>
    <property type="match status" value="1"/>
</dbReference>
<comment type="caution">
    <text evidence="14">The sequence shown here is derived from an EMBL/GenBank/DDBJ whole genome shotgun (WGS) entry which is preliminary data.</text>
</comment>
<dbReference type="SUPFAM" id="SSF90123">
    <property type="entry name" value="ABC transporter transmembrane region"/>
    <property type="match status" value="1"/>
</dbReference>
<dbReference type="InterPro" id="IPR003439">
    <property type="entry name" value="ABC_transporter-like_ATP-bd"/>
</dbReference>
<name>A0A059J0P2_TRIIM</name>
<feature type="transmembrane region" description="Helical" evidence="11">
    <location>
        <begin position="91"/>
        <end position="117"/>
    </location>
</feature>
<gene>
    <name evidence="14" type="ORF">H109_06718</name>
</gene>
<evidence type="ECO:0000259" key="13">
    <source>
        <dbReference type="PROSITE" id="PS50929"/>
    </source>
</evidence>
<dbReference type="InterPro" id="IPR027417">
    <property type="entry name" value="P-loop_NTPase"/>
</dbReference>
<evidence type="ECO:0000256" key="10">
    <source>
        <dbReference type="SAM" id="MobiDB-lite"/>
    </source>
</evidence>
<dbReference type="HOGENOM" id="CLU_000604_84_3_1"/>
<evidence type="ECO:0000256" key="3">
    <source>
        <dbReference type="ARBA" id="ARBA00022448"/>
    </source>
</evidence>
<dbReference type="GO" id="GO:0090374">
    <property type="term" value="P:oligopeptide export from mitochondrion"/>
    <property type="evidence" value="ECO:0007669"/>
    <property type="project" value="TreeGrafter"/>
</dbReference>
<dbReference type="SMART" id="SM00382">
    <property type="entry name" value="AAA"/>
    <property type="match status" value="1"/>
</dbReference>
<feature type="domain" description="ABC transporter" evidence="12">
    <location>
        <begin position="380"/>
        <end position="625"/>
    </location>
</feature>
<dbReference type="OMA" id="MFHREET"/>
<dbReference type="PANTHER" id="PTHR43394:SF27">
    <property type="entry name" value="ATP-DEPENDENT TRANSLOCASE ABCB1-LIKE"/>
    <property type="match status" value="1"/>
</dbReference>
<dbReference type="Pfam" id="PF00664">
    <property type="entry name" value="ABC_membrane"/>
    <property type="match status" value="1"/>
</dbReference>
<dbReference type="InterPro" id="IPR011527">
    <property type="entry name" value="ABC1_TM_dom"/>
</dbReference>
<comment type="subcellular location">
    <subcellularLocation>
        <location evidence="1">Membrane</location>
        <topology evidence="1">Multi-pass membrane protein</topology>
    </subcellularLocation>
</comment>
<dbReference type="CDD" id="cd03249">
    <property type="entry name" value="ABC_MTABC3_MDL1_MDL2"/>
    <property type="match status" value="1"/>
</dbReference>
<evidence type="ECO:0000256" key="8">
    <source>
        <dbReference type="ARBA" id="ARBA00023136"/>
    </source>
</evidence>
<evidence type="ECO:0000256" key="4">
    <source>
        <dbReference type="ARBA" id="ARBA00022692"/>
    </source>
</evidence>
<dbReference type="EMBL" id="AOKY01000536">
    <property type="protein sequence ID" value="KDB21344.1"/>
    <property type="molecule type" value="Genomic_DNA"/>
</dbReference>
<keyword evidence="8 11" id="KW-0472">Membrane</keyword>
<feature type="transmembrane region" description="Helical" evidence="11">
    <location>
        <begin position="192"/>
        <end position="213"/>
    </location>
</feature>
<keyword evidence="6" id="KW-0067">ATP-binding</keyword>
<dbReference type="CDD" id="cd18577">
    <property type="entry name" value="ABC_6TM_Pgp_ABCB1_D1_like"/>
    <property type="match status" value="1"/>
</dbReference>